<accession>A0A0F7JMX9</accession>
<protein>
    <recommendedName>
        <fullName evidence="4">YD repeat-containing protein</fullName>
    </recommendedName>
</protein>
<gene>
    <name evidence="2" type="ORF">SY84_12565</name>
</gene>
<name>A0A0F7JMX9_9DEIO</name>
<keyword evidence="1" id="KW-0732">Signal</keyword>
<dbReference type="PATRIC" id="fig|1309411.5.peg.2551"/>
<evidence type="ECO:0000256" key="1">
    <source>
        <dbReference type="SAM" id="SignalP"/>
    </source>
</evidence>
<organism evidence="2 3">
    <name type="scientific">Deinococcus soli</name>
    <name type="common">ex Cha et al. 2016</name>
    <dbReference type="NCBI Taxonomy" id="1309411"/>
    <lineage>
        <taxon>Bacteria</taxon>
        <taxon>Thermotogati</taxon>
        <taxon>Deinococcota</taxon>
        <taxon>Deinococci</taxon>
        <taxon>Deinococcales</taxon>
        <taxon>Deinococcaceae</taxon>
        <taxon>Deinococcus</taxon>
    </lineage>
</organism>
<feature type="signal peptide" evidence="1">
    <location>
        <begin position="1"/>
        <end position="18"/>
    </location>
</feature>
<proteinExistence type="predicted"/>
<keyword evidence="3" id="KW-1185">Reference proteome</keyword>
<reference evidence="2 3" key="1">
    <citation type="submission" date="2015-01" db="EMBL/GenBank/DDBJ databases">
        <title>Deinococcus soli/N5/whole genome sequencing.</title>
        <authorList>
            <person name="Kim M.K."/>
            <person name="Srinivasan S."/>
            <person name="Lee J.-J."/>
        </authorList>
    </citation>
    <scope>NUCLEOTIDE SEQUENCE [LARGE SCALE GENOMIC DNA]</scope>
    <source>
        <strain evidence="2 3">N5</strain>
    </source>
</reference>
<dbReference type="RefSeq" id="WP_046844293.1">
    <property type="nucleotide sequence ID" value="NZ_CP011389.1"/>
</dbReference>
<evidence type="ECO:0000313" key="2">
    <source>
        <dbReference type="EMBL" id="AKH17726.1"/>
    </source>
</evidence>
<sequence length="310" mass="33729">MRRLLPLLLLTTLTTAHAAYCFQHPRTDLTLYPRLSGAPRQIEEQVTVEPAFRTLDFITARTSNYTYQGTQAIQVTHRLTPDDPSFPRTTLFQATIRPSGALASPATTLAGSWRFVIRGSLTGPAPQVTAADLAAEKALPISITLDAQGRLTQYKGVVLNPEAGLMDEVQVSCTYASAQRTVREVVSLARRTRSVTDAQFGPAGELLSLSSTGITLDGSNSPLIPTAETFTYDNGTLSRSVFSVAGQANSTFAYTLTSGQITGYTVQIGEGDNAVRERHTFTRDTHGNWITHEYRLGKALVATVTRRITY</sequence>
<dbReference type="EMBL" id="CP011389">
    <property type="protein sequence ID" value="AKH17726.1"/>
    <property type="molecule type" value="Genomic_DNA"/>
</dbReference>
<dbReference type="Proteomes" id="UP000034024">
    <property type="component" value="Chromosome"/>
</dbReference>
<feature type="chain" id="PRO_5002517107" description="YD repeat-containing protein" evidence="1">
    <location>
        <begin position="19"/>
        <end position="310"/>
    </location>
</feature>
<evidence type="ECO:0008006" key="4">
    <source>
        <dbReference type="Google" id="ProtNLM"/>
    </source>
</evidence>
<dbReference type="AlphaFoldDB" id="A0A0F7JMX9"/>
<evidence type="ECO:0000313" key="3">
    <source>
        <dbReference type="Proteomes" id="UP000034024"/>
    </source>
</evidence>
<dbReference type="KEGG" id="dch:SY84_12565"/>